<dbReference type="AlphaFoldDB" id="A0A927D1L6"/>
<organism evidence="2 3">
    <name type="scientific">Peribacillus faecalis</name>
    <dbReference type="NCBI Taxonomy" id="2772559"/>
    <lineage>
        <taxon>Bacteria</taxon>
        <taxon>Bacillati</taxon>
        <taxon>Bacillota</taxon>
        <taxon>Bacilli</taxon>
        <taxon>Bacillales</taxon>
        <taxon>Bacillaceae</taxon>
        <taxon>Peribacillus</taxon>
    </lineage>
</organism>
<feature type="transmembrane region" description="Helical" evidence="1">
    <location>
        <begin position="29"/>
        <end position="51"/>
    </location>
</feature>
<dbReference type="RefSeq" id="WP_190999434.1">
    <property type="nucleotide sequence ID" value="NZ_JACXSI010000046.1"/>
</dbReference>
<keyword evidence="3" id="KW-1185">Reference proteome</keyword>
<protein>
    <submittedName>
        <fullName evidence="2">DUF4181 domain-containing protein</fullName>
    </submittedName>
</protein>
<gene>
    <name evidence="2" type="ORF">IEO70_16290</name>
</gene>
<evidence type="ECO:0000256" key="1">
    <source>
        <dbReference type="SAM" id="Phobius"/>
    </source>
</evidence>
<sequence length="154" mass="17771">MKKDLLSNIANYKVIALGAVTNKDNWRGLIVSFLIIIVLSILVVVLVGKMIDKFLGIKRKQLSETPGKRIDRWGRTIILFIFLVLNVTSESDALKIWSFLLFLTTLLVFEVILEWRYVKESKQYIATLINSTITIIFLIGVYFYVKGNISFLFY</sequence>
<evidence type="ECO:0000313" key="2">
    <source>
        <dbReference type="EMBL" id="MBD3109900.1"/>
    </source>
</evidence>
<feature type="transmembrane region" description="Helical" evidence="1">
    <location>
        <begin position="94"/>
        <end position="113"/>
    </location>
</feature>
<keyword evidence="1" id="KW-0812">Transmembrane</keyword>
<keyword evidence="1" id="KW-1133">Transmembrane helix</keyword>
<name>A0A927D1L6_9BACI</name>
<evidence type="ECO:0000313" key="3">
    <source>
        <dbReference type="Proteomes" id="UP000602076"/>
    </source>
</evidence>
<feature type="transmembrane region" description="Helical" evidence="1">
    <location>
        <begin position="125"/>
        <end position="145"/>
    </location>
</feature>
<accession>A0A927D1L6</accession>
<comment type="caution">
    <text evidence="2">The sequence shown here is derived from an EMBL/GenBank/DDBJ whole genome shotgun (WGS) entry which is preliminary data.</text>
</comment>
<dbReference type="EMBL" id="JACXSI010000046">
    <property type="protein sequence ID" value="MBD3109900.1"/>
    <property type="molecule type" value="Genomic_DNA"/>
</dbReference>
<reference evidence="2" key="1">
    <citation type="submission" date="2020-09" db="EMBL/GenBank/DDBJ databases">
        <title>Bacillus faecalis sp. nov., a moderately halophilic bacterium isolated from cow faeces.</title>
        <authorList>
            <person name="Jiang L."/>
            <person name="Lee J."/>
        </authorList>
    </citation>
    <scope>NUCLEOTIDE SEQUENCE</scope>
    <source>
        <strain evidence="2">AGMB 02131</strain>
    </source>
</reference>
<dbReference type="Pfam" id="PF13789">
    <property type="entry name" value="DUF4181"/>
    <property type="match status" value="1"/>
</dbReference>
<proteinExistence type="predicted"/>
<feature type="transmembrane region" description="Helical" evidence="1">
    <location>
        <begin position="72"/>
        <end position="88"/>
    </location>
</feature>
<dbReference type="InterPro" id="IPR025441">
    <property type="entry name" value="DUF4181"/>
</dbReference>
<dbReference type="Proteomes" id="UP000602076">
    <property type="component" value="Unassembled WGS sequence"/>
</dbReference>
<keyword evidence="1" id="KW-0472">Membrane</keyword>